<gene>
    <name evidence="22" type="ORF">CNMCM5623_010118</name>
</gene>
<dbReference type="InterPro" id="IPR001223">
    <property type="entry name" value="Glyco_hydro18_cat"/>
</dbReference>
<dbReference type="CDD" id="cd02877">
    <property type="entry name" value="GH18_hevamine_XipI_class_III"/>
    <property type="match status" value="1"/>
</dbReference>
<dbReference type="SUPFAM" id="SSF103473">
    <property type="entry name" value="MFS general substrate transporter"/>
    <property type="match status" value="1"/>
</dbReference>
<keyword evidence="4" id="KW-0813">Transport</keyword>
<evidence type="ECO:0000256" key="12">
    <source>
        <dbReference type="ARBA" id="ARBA00023277"/>
    </source>
</evidence>
<dbReference type="FunFam" id="3.20.20.80:FF:000145">
    <property type="entry name" value="Class III chitinase, putative"/>
    <property type="match status" value="1"/>
</dbReference>
<reference evidence="22" key="1">
    <citation type="submission" date="2020-06" db="EMBL/GenBank/DDBJ databases">
        <title>Draft genome sequences of strains closely related to Aspergillus parafelis and Aspergillus hiratsukae.</title>
        <authorList>
            <person name="Dos Santos R.A.C."/>
            <person name="Rivero-Menendez O."/>
            <person name="Steenwyk J.L."/>
            <person name="Mead M.E."/>
            <person name="Goldman G.H."/>
            <person name="Alastruey-Izquierdo A."/>
            <person name="Rokas A."/>
        </authorList>
    </citation>
    <scope>NUCLEOTIDE SEQUENCE</scope>
    <source>
        <strain evidence="22">CNM-CM5623</strain>
    </source>
</reference>
<dbReference type="InterPro" id="IPR011701">
    <property type="entry name" value="MFS"/>
</dbReference>
<dbReference type="GO" id="GO:0008843">
    <property type="term" value="F:endochitinase activity"/>
    <property type="evidence" value="ECO:0007669"/>
    <property type="project" value="UniProtKB-EC"/>
</dbReference>
<comment type="similarity">
    <text evidence="16">Belongs to the glycosyl hydrolase 18 family. Chitinase class III subfamily.</text>
</comment>
<evidence type="ECO:0000256" key="13">
    <source>
        <dbReference type="ARBA" id="ARBA00023295"/>
    </source>
</evidence>
<feature type="region of interest" description="Disordered" evidence="18">
    <location>
        <begin position="401"/>
        <end position="453"/>
    </location>
</feature>
<feature type="domain" description="GH18" evidence="21">
    <location>
        <begin position="32"/>
        <end position="324"/>
    </location>
</feature>
<dbReference type="PROSITE" id="PS50850">
    <property type="entry name" value="MFS"/>
    <property type="match status" value="1"/>
</dbReference>
<dbReference type="FunFam" id="1.20.1720.10:FF:000009">
    <property type="entry name" value="MFS multidrug transporter"/>
    <property type="match status" value="1"/>
</dbReference>
<dbReference type="GO" id="GO:0000272">
    <property type="term" value="P:polysaccharide catabolic process"/>
    <property type="evidence" value="ECO:0007669"/>
    <property type="project" value="UniProtKB-KW"/>
</dbReference>
<feature type="transmembrane region" description="Helical" evidence="19">
    <location>
        <begin position="535"/>
        <end position="552"/>
    </location>
</feature>
<evidence type="ECO:0000256" key="2">
    <source>
        <dbReference type="ARBA" id="ARBA00004141"/>
    </source>
</evidence>
<evidence type="ECO:0000256" key="19">
    <source>
        <dbReference type="SAM" id="Phobius"/>
    </source>
</evidence>
<feature type="region of interest" description="Disordered" evidence="18">
    <location>
        <begin position="678"/>
        <end position="790"/>
    </location>
</feature>
<dbReference type="InterPro" id="IPR020846">
    <property type="entry name" value="MFS_dom"/>
</dbReference>
<feature type="transmembrane region" description="Helical" evidence="19">
    <location>
        <begin position="594"/>
        <end position="617"/>
    </location>
</feature>
<sequence length="1056" mass="116100">MLSTTINLPYSIAAFAALFGSAYSLLDISSSSTVAVYWGQNSGNTGQQRLSYYCDSAAGLPELDFANQESQCTVYPGTNLLNCPQIAEDIKRCQQKGKTILISIGGATSTERGFASEVAAIEAADKMWQIFGPVDAGNTAYRPFGDAVIDGFDFDFESSVINIVPFANQLRRLMDTSAGRKYYLTAAPQCVFPDVADQAMLNGAVAFDAIWVQFYNNYCGVNAFSFGSMQQGAFNFDLWDAWAKSQSKNKNVKVFIGLPGNVAAAATGYVDTEQLREVVAWSKAFSSFGGIMVWDASSMVFRSKPKESEVVSIVHRMKMAEDATSPVNLPSEHPDGAASQREPAQGSWNRFFRRREPGKTESEDSGSVNNPSYRSKATLGILSDKETDEVPGTVLLLSSNRNEPLGLRHQQRRTSASSLPNVIPSSRSSSRTTAPQPKKTADGRIVLNPQPDDSVNDPLNWPMWRRDAALLSLGFYCLMGGGMTPILAAGFNQVSESYGVSTQKVAYTTGLYMLGLGVGSVIMSPTAILWGKRPVYLLGATLFVLSAVWCALSPNYPSLVVARIFQGIAVSTVECLPSATIAEIYFLHERAYRVGIYTLLLLGGKNLVPLVSAAIIGRLGWRWVFWIVAIIVGGCLVLLFFFVPETFWDRTPRPRRSHKRPHMIRNVSDLLRGRQLHHHQEDSVLNGDPISPAPRKSNKGHVGFVEDQQLEGNPVDEKERNHEDNDRTLPSETPAEDTNQLGLSDPEKHDASLQIPAPAVTHESDAQRDLEAARQPAVSPARSESVGSAVPLPPAQVYTNRLREKPQIPYTHYLRIWNGRMTHDKWLRVAARPFILFAYPAVLWSSVVYALSVGWLIVLSESVAHLYQGSHGYNFTPLQTGLVYISPFVGGLLGTAVAGKVSDVIVQFMSRRNGGVYEPEFRLVMAIPIALSTAAGLMAFGWSTQVKDSWIVPTIFFGLISFGCCLGSTTSITFCVDSYRQYAGEALVTLNWSKNVFHGLIFSLFIVDWLEADGARTVFLALGGIQLGCLLFTIPMYIYGKRARMWTVRKCLMEKF</sequence>
<name>A0A8H6UIT7_9EURO</name>
<dbReference type="AlphaFoldDB" id="A0A8H6UIT7"/>
<dbReference type="EMBL" id="JACBAE010001397">
    <property type="protein sequence ID" value="KAF7156448.1"/>
    <property type="molecule type" value="Genomic_DNA"/>
</dbReference>
<keyword evidence="10" id="KW-0146">Chitin degradation</keyword>
<dbReference type="InterPro" id="IPR017853">
    <property type="entry name" value="GH"/>
</dbReference>
<dbReference type="Gene3D" id="1.20.1720.10">
    <property type="entry name" value="Multidrug resistance protein D"/>
    <property type="match status" value="1"/>
</dbReference>
<keyword evidence="12" id="KW-0119">Carbohydrate metabolism</keyword>
<keyword evidence="6" id="KW-0147">Chitin-binding</keyword>
<keyword evidence="8 17" id="KW-0378">Hydrolase</keyword>
<dbReference type="Gene3D" id="3.20.20.80">
    <property type="entry name" value="Glycosidases"/>
    <property type="match status" value="1"/>
</dbReference>
<dbReference type="FunFam" id="1.20.1250.20:FF:000396">
    <property type="entry name" value="MFS general substrate transporter"/>
    <property type="match status" value="1"/>
</dbReference>
<proteinExistence type="inferred from homology"/>
<accession>A0A8H6UIT7</accession>
<feature type="transmembrane region" description="Helical" evidence="19">
    <location>
        <begin position="996"/>
        <end position="1012"/>
    </location>
</feature>
<feature type="compositionally biased region" description="Polar residues" evidence="18">
    <location>
        <begin position="730"/>
        <end position="742"/>
    </location>
</feature>
<comment type="catalytic activity">
    <reaction evidence="1">
        <text>Random endo-hydrolysis of N-acetyl-beta-D-glucosaminide (1-&gt;4)-beta-linkages in chitin and chitodextrins.</text>
        <dbReference type="EC" id="3.2.1.14"/>
    </reaction>
</comment>
<keyword evidence="14" id="KW-0624">Polysaccharide degradation</keyword>
<dbReference type="GO" id="GO:0005886">
    <property type="term" value="C:plasma membrane"/>
    <property type="evidence" value="ECO:0007669"/>
    <property type="project" value="TreeGrafter"/>
</dbReference>
<evidence type="ECO:0000256" key="18">
    <source>
        <dbReference type="SAM" id="MobiDB-lite"/>
    </source>
</evidence>
<feature type="compositionally biased region" description="Polar residues" evidence="18">
    <location>
        <begin position="413"/>
        <end position="424"/>
    </location>
</feature>
<dbReference type="PROSITE" id="PS51910">
    <property type="entry name" value="GH18_2"/>
    <property type="match status" value="1"/>
</dbReference>
<feature type="region of interest" description="Disordered" evidence="18">
    <location>
        <begin position="322"/>
        <end position="385"/>
    </location>
</feature>
<evidence type="ECO:0000256" key="14">
    <source>
        <dbReference type="ARBA" id="ARBA00023326"/>
    </source>
</evidence>
<dbReference type="PROSITE" id="PS01095">
    <property type="entry name" value="GH18_1"/>
    <property type="match status" value="1"/>
</dbReference>
<organism evidence="22 23">
    <name type="scientific">Aspergillus felis</name>
    <dbReference type="NCBI Taxonomy" id="1287682"/>
    <lineage>
        <taxon>Eukaryota</taxon>
        <taxon>Fungi</taxon>
        <taxon>Dikarya</taxon>
        <taxon>Ascomycota</taxon>
        <taxon>Pezizomycotina</taxon>
        <taxon>Eurotiomycetes</taxon>
        <taxon>Eurotiomycetidae</taxon>
        <taxon>Eurotiales</taxon>
        <taxon>Aspergillaceae</taxon>
        <taxon>Aspergillus</taxon>
        <taxon>Aspergillus subgen. Fumigati</taxon>
    </lineage>
</organism>
<dbReference type="Pfam" id="PF07690">
    <property type="entry name" value="MFS_1"/>
    <property type="match status" value="1"/>
</dbReference>
<dbReference type="SUPFAM" id="SSF51445">
    <property type="entry name" value="(Trans)glycosidases"/>
    <property type="match status" value="1"/>
</dbReference>
<feature type="transmembrane region" description="Helical" evidence="19">
    <location>
        <begin position="834"/>
        <end position="858"/>
    </location>
</feature>
<evidence type="ECO:0000256" key="1">
    <source>
        <dbReference type="ARBA" id="ARBA00000822"/>
    </source>
</evidence>
<dbReference type="InterPro" id="IPR001579">
    <property type="entry name" value="Glyco_hydro_18_chit_AS"/>
</dbReference>
<feature type="compositionally biased region" description="Basic and acidic residues" evidence="18">
    <location>
        <begin position="715"/>
        <end position="729"/>
    </location>
</feature>
<feature type="transmembrane region" description="Helical" evidence="19">
    <location>
        <begin position="468"/>
        <end position="491"/>
    </location>
</feature>
<comment type="subcellular location">
    <subcellularLocation>
        <location evidence="2">Membrane</location>
        <topology evidence="2">Multi-pass membrane protein</topology>
    </subcellularLocation>
    <subcellularLocation>
        <location evidence="3">Secreted</location>
        <location evidence="3">Cell wall</location>
    </subcellularLocation>
</comment>
<dbReference type="GO" id="GO:0022857">
    <property type="term" value="F:transmembrane transporter activity"/>
    <property type="evidence" value="ECO:0007669"/>
    <property type="project" value="InterPro"/>
</dbReference>
<evidence type="ECO:0000256" key="5">
    <source>
        <dbReference type="ARBA" id="ARBA00022512"/>
    </source>
</evidence>
<comment type="caution">
    <text evidence="22">The sequence shown here is derived from an EMBL/GenBank/DDBJ whole genome shotgun (WGS) entry which is preliminary data.</text>
</comment>
<keyword evidence="7 19" id="KW-0812">Transmembrane</keyword>
<evidence type="ECO:0000256" key="11">
    <source>
        <dbReference type="ARBA" id="ARBA00023136"/>
    </source>
</evidence>
<dbReference type="GO" id="GO:0008061">
    <property type="term" value="F:chitin binding"/>
    <property type="evidence" value="ECO:0007669"/>
    <property type="project" value="UniProtKB-KW"/>
</dbReference>
<dbReference type="PANTHER" id="PTHR23502">
    <property type="entry name" value="MAJOR FACILITATOR SUPERFAMILY"/>
    <property type="match status" value="1"/>
</dbReference>
<feature type="transmembrane region" description="Helical" evidence="19">
    <location>
        <begin position="511"/>
        <end position="530"/>
    </location>
</feature>
<evidence type="ECO:0000256" key="9">
    <source>
        <dbReference type="ARBA" id="ARBA00022989"/>
    </source>
</evidence>
<feature type="compositionally biased region" description="Basic and acidic residues" evidence="18">
    <location>
        <begin position="762"/>
        <end position="772"/>
    </location>
</feature>
<protein>
    <recommendedName>
        <fullName evidence="24">Chitinase</fullName>
    </recommendedName>
</protein>
<dbReference type="InterPro" id="IPR036259">
    <property type="entry name" value="MFS_trans_sf"/>
</dbReference>
<keyword evidence="5" id="KW-0964">Secreted</keyword>
<feature type="transmembrane region" description="Helical" evidence="19">
    <location>
        <begin position="923"/>
        <end position="944"/>
    </location>
</feature>
<evidence type="ECO:0000259" key="21">
    <source>
        <dbReference type="PROSITE" id="PS51910"/>
    </source>
</evidence>
<dbReference type="InterPro" id="IPR045321">
    <property type="entry name" value="Cts1-like"/>
</dbReference>
<evidence type="ECO:0000313" key="23">
    <source>
        <dbReference type="Proteomes" id="UP000654922"/>
    </source>
</evidence>
<feature type="domain" description="Major facilitator superfamily (MFS) profile" evidence="20">
    <location>
        <begin position="469"/>
        <end position="1041"/>
    </location>
</feature>
<feature type="transmembrane region" description="Helical" evidence="19">
    <location>
        <begin position="950"/>
        <end position="976"/>
    </location>
</feature>
<evidence type="ECO:0000256" key="10">
    <source>
        <dbReference type="ARBA" id="ARBA00023024"/>
    </source>
</evidence>
<evidence type="ECO:0000256" key="3">
    <source>
        <dbReference type="ARBA" id="ARBA00004191"/>
    </source>
</evidence>
<dbReference type="Gene3D" id="1.20.1250.20">
    <property type="entry name" value="MFS general substrate transporter like domains"/>
    <property type="match status" value="1"/>
</dbReference>
<evidence type="ECO:0008006" key="24">
    <source>
        <dbReference type="Google" id="ProtNLM"/>
    </source>
</evidence>
<evidence type="ECO:0000256" key="8">
    <source>
        <dbReference type="ARBA" id="ARBA00022801"/>
    </source>
</evidence>
<feature type="transmembrane region" description="Helical" evidence="19">
    <location>
        <begin position="878"/>
        <end position="902"/>
    </location>
</feature>
<evidence type="ECO:0000256" key="7">
    <source>
        <dbReference type="ARBA" id="ARBA00022692"/>
    </source>
</evidence>
<evidence type="ECO:0000259" key="20">
    <source>
        <dbReference type="PROSITE" id="PS50850"/>
    </source>
</evidence>
<dbReference type="OrthoDB" id="4500315at2759"/>
<evidence type="ECO:0000313" key="22">
    <source>
        <dbReference type="EMBL" id="KAF7156448.1"/>
    </source>
</evidence>
<evidence type="ECO:0000256" key="17">
    <source>
        <dbReference type="RuleBase" id="RU000489"/>
    </source>
</evidence>
<comment type="function">
    <text evidence="15">GPI-anchored chitinase involved in the degradation of chitin, a component of the cell walls of fungi and exoskeletal elements of some animals (including worms and arthropods). Required to reshape the cell wall at the sites where cell wall remodeling and/or cell wall maturation actively take place such as sites of conidia formation.</text>
</comment>
<dbReference type="Pfam" id="PF00704">
    <property type="entry name" value="Glyco_hydro_18"/>
    <property type="match status" value="1"/>
</dbReference>
<evidence type="ECO:0000256" key="6">
    <source>
        <dbReference type="ARBA" id="ARBA00022669"/>
    </source>
</evidence>
<feature type="transmembrane region" description="Helical" evidence="19">
    <location>
        <begin position="1018"/>
        <end position="1040"/>
    </location>
</feature>
<keyword evidence="5" id="KW-0134">Cell wall</keyword>
<evidence type="ECO:0000256" key="15">
    <source>
        <dbReference type="ARBA" id="ARBA00024658"/>
    </source>
</evidence>
<dbReference type="PANTHER" id="PTHR23502:SF4">
    <property type="entry name" value="MAJOR FACILITATOR SUPERFAMILY (MFS) PROFILE DOMAIN-CONTAINING PROTEIN-RELATED"/>
    <property type="match status" value="1"/>
</dbReference>
<evidence type="ECO:0000256" key="4">
    <source>
        <dbReference type="ARBA" id="ARBA00022448"/>
    </source>
</evidence>
<keyword evidence="13 17" id="KW-0326">Glycosidase</keyword>
<dbReference type="GO" id="GO:0006032">
    <property type="term" value="P:chitin catabolic process"/>
    <property type="evidence" value="ECO:0007669"/>
    <property type="project" value="UniProtKB-KW"/>
</dbReference>
<feature type="transmembrane region" description="Helical" evidence="19">
    <location>
        <begin position="564"/>
        <end position="587"/>
    </location>
</feature>
<keyword evidence="9 19" id="KW-1133">Transmembrane helix</keyword>
<keyword evidence="11 19" id="KW-0472">Membrane</keyword>
<dbReference type="Proteomes" id="UP000654922">
    <property type="component" value="Unassembled WGS sequence"/>
</dbReference>
<evidence type="ECO:0000256" key="16">
    <source>
        <dbReference type="ARBA" id="ARBA00025727"/>
    </source>
</evidence>
<feature type="compositionally biased region" description="Polar residues" evidence="18">
    <location>
        <begin position="365"/>
        <end position="375"/>
    </location>
</feature>
<feature type="transmembrane region" description="Helical" evidence="19">
    <location>
        <begin position="623"/>
        <end position="643"/>
    </location>
</feature>
<feature type="transmembrane region" description="Helical" evidence="19">
    <location>
        <begin position="6"/>
        <end position="26"/>
    </location>
</feature>